<feature type="domain" description="Glycosyltransferase family 28 N-terminal" evidence="3">
    <location>
        <begin position="88"/>
        <end position="236"/>
    </location>
</feature>
<protein>
    <submittedName>
        <fullName evidence="5">Glycosyltransferase family 1</fullName>
    </submittedName>
</protein>
<name>A0A286UV80_9AGAM</name>
<dbReference type="OrthoDB" id="5835829at2759"/>
<dbReference type="InParanoid" id="A0A286UV80"/>
<accession>A0A286UV80</accession>
<proteinExistence type="predicted"/>
<dbReference type="InterPro" id="IPR002213">
    <property type="entry name" value="UDP_glucos_trans"/>
</dbReference>
<evidence type="ECO:0000259" key="3">
    <source>
        <dbReference type="Pfam" id="PF03033"/>
    </source>
</evidence>
<evidence type="ECO:0000256" key="2">
    <source>
        <dbReference type="SAM" id="MobiDB-lite"/>
    </source>
</evidence>
<dbReference type="PANTHER" id="PTHR48050">
    <property type="entry name" value="STEROL 3-BETA-GLUCOSYLTRANSFERASE"/>
    <property type="match status" value="1"/>
</dbReference>
<sequence length="882" mass="97509">MDHSAIAVDSYRRARSHDDDPQILQDYTRFQAGGEGLISQTALELDGRLSISLNILRNLPDLPKDYAKDVYETATDEENYHNPPRMNIVVMLVGTRGDVYPFLALARRLKADGHRIRVATHGKFRNLVLESDLEFFNIGGSPKDLLSYILKDPGLIPGLASLTNDNTALKRSMLKFILDGCWKACFEADPISRKHFAADAIISNSQAFANIHCAEALGIPLNVCSTIPWSPTSVFPHPLVDIKSSNAKRGLTHYLTYALTDQMTWLGLGDIINKFRENTLGLSSLTIANGPSAIDRLKIPWTYFISPALVSKPSDWKNNIDIVGSYTTPLSTFTPSIKLESFLSTGIPTFYIGFGSIVVDNPRNLNQIIFQAVSKTGVRALVSTSYGEPVPDNILVVEGVPQDWIFNNVYAVIHQGDAETTTLGLKMGKPTATIPFFADQLFWGDRVYRSGAGPRPIKFENLDVHKLIDAINLLLSPPTLDSARRMSHHMSGEDAVWNGVQSFYRHLPLKNMRCDLDPSRLAVWWSTEHCLKLSAYAAQILADELYIDMNKLDLHRPIEYDLYNKETDPVSGGASSVFWTITNNYPSVTQIFYKSMMESITLPMAIPRGVIDMFISINEGIQGIPRTRVPEREQVTGLRSGLLAGGRSIIGGTLGAVVGLFTEPLQGAQEEGVRGAIRGSVRGLKNVAVKPFGGAYGFVSHPLRGLVVSIAKRLSKKTINWRVQRTARISDGFLEVKLSNESPGGELARLRILDAFRIAMQPENEKRRKGEIGKAVQEALDETVGQDSAVINNNVQFESLHVPAMTGKETLSTGSMDYPQTPSSSTFTSEWTPPAEEKDVPMYKAPDMSRHSSQVDESIYIEDVSPPSYTEVGPSTHRDSKH</sequence>
<evidence type="ECO:0000259" key="4">
    <source>
        <dbReference type="Pfam" id="PF06722"/>
    </source>
</evidence>
<keyword evidence="1" id="KW-0808">Transferase</keyword>
<comment type="caution">
    <text evidence="5">The sequence shown here is derived from an EMBL/GenBank/DDBJ whole genome shotgun (WGS) entry which is preliminary data.</text>
</comment>
<dbReference type="STRING" id="2282107.A0A286UV80"/>
<evidence type="ECO:0000313" key="5">
    <source>
        <dbReference type="EMBL" id="PAV23412.1"/>
    </source>
</evidence>
<gene>
    <name evidence="5" type="ORF">PNOK_0048000</name>
</gene>
<dbReference type="GO" id="GO:0016906">
    <property type="term" value="F:sterol 3-beta-glucosyltransferase activity"/>
    <property type="evidence" value="ECO:0007669"/>
    <property type="project" value="UniProtKB-ARBA"/>
</dbReference>
<dbReference type="CDD" id="cd03784">
    <property type="entry name" value="GT1_Gtf-like"/>
    <property type="match status" value="1"/>
</dbReference>
<dbReference type="PANTHER" id="PTHR48050:SF13">
    <property type="entry name" value="STEROL 3-BETA-GLUCOSYLTRANSFERASE UGT80A2"/>
    <property type="match status" value="1"/>
</dbReference>
<dbReference type="InterPro" id="IPR004276">
    <property type="entry name" value="GlycoTrans_28_N"/>
</dbReference>
<evidence type="ECO:0000256" key="1">
    <source>
        <dbReference type="ARBA" id="ARBA00022679"/>
    </source>
</evidence>
<feature type="compositionally biased region" description="Basic and acidic residues" evidence="2">
    <location>
        <begin position="835"/>
        <end position="854"/>
    </location>
</feature>
<dbReference type="Proteomes" id="UP000217199">
    <property type="component" value="Unassembled WGS sequence"/>
</dbReference>
<dbReference type="Pfam" id="PF03033">
    <property type="entry name" value="Glyco_transf_28"/>
    <property type="match status" value="1"/>
</dbReference>
<feature type="region of interest" description="Disordered" evidence="2">
    <location>
        <begin position="810"/>
        <end position="882"/>
    </location>
</feature>
<dbReference type="GO" id="GO:0005975">
    <property type="term" value="P:carbohydrate metabolic process"/>
    <property type="evidence" value="ECO:0007669"/>
    <property type="project" value="InterPro"/>
</dbReference>
<organism evidence="5 6">
    <name type="scientific">Pyrrhoderma noxium</name>
    <dbReference type="NCBI Taxonomy" id="2282107"/>
    <lineage>
        <taxon>Eukaryota</taxon>
        <taxon>Fungi</taxon>
        <taxon>Dikarya</taxon>
        <taxon>Basidiomycota</taxon>
        <taxon>Agaricomycotina</taxon>
        <taxon>Agaricomycetes</taxon>
        <taxon>Hymenochaetales</taxon>
        <taxon>Hymenochaetaceae</taxon>
        <taxon>Pyrrhoderma</taxon>
    </lineage>
</organism>
<dbReference type="InterPro" id="IPR050426">
    <property type="entry name" value="Glycosyltransferase_28"/>
</dbReference>
<dbReference type="EMBL" id="NBII01000001">
    <property type="protein sequence ID" value="PAV23412.1"/>
    <property type="molecule type" value="Genomic_DNA"/>
</dbReference>
<reference evidence="5 6" key="1">
    <citation type="journal article" date="2017" name="Mol. Ecol.">
        <title>Comparative and population genomic landscape of Phellinus noxius: A hypervariable fungus causing root rot in trees.</title>
        <authorList>
            <person name="Chung C.L."/>
            <person name="Lee T.J."/>
            <person name="Akiba M."/>
            <person name="Lee H.H."/>
            <person name="Kuo T.H."/>
            <person name="Liu D."/>
            <person name="Ke H.M."/>
            <person name="Yokoi T."/>
            <person name="Roa M.B."/>
            <person name="Lu M.J."/>
            <person name="Chang Y.Y."/>
            <person name="Ann P.J."/>
            <person name="Tsai J.N."/>
            <person name="Chen C.Y."/>
            <person name="Tzean S.S."/>
            <person name="Ota Y."/>
            <person name="Hattori T."/>
            <person name="Sahashi N."/>
            <person name="Liou R.F."/>
            <person name="Kikuchi T."/>
            <person name="Tsai I.J."/>
        </authorList>
    </citation>
    <scope>NUCLEOTIDE SEQUENCE [LARGE SCALE GENOMIC DNA]</scope>
    <source>
        <strain evidence="5 6">FFPRI411160</strain>
    </source>
</reference>
<dbReference type="SUPFAM" id="SSF53756">
    <property type="entry name" value="UDP-Glycosyltransferase/glycogen phosphorylase"/>
    <property type="match status" value="1"/>
</dbReference>
<dbReference type="FunFam" id="3.40.50.2000:FF:000009">
    <property type="entry name" value="Sterol 3-beta-glucosyltransferase UGT80A2"/>
    <property type="match status" value="1"/>
</dbReference>
<dbReference type="Pfam" id="PF06722">
    <property type="entry name" value="EryCIII-like_C"/>
    <property type="match status" value="1"/>
</dbReference>
<keyword evidence="6" id="KW-1185">Reference proteome</keyword>
<feature type="compositionally biased region" description="Polar residues" evidence="2">
    <location>
        <begin position="810"/>
        <end position="831"/>
    </location>
</feature>
<dbReference type="InterPro" id="IPR010610">
    <property type="entry name" value="EryCIII-like_C"/>
</dbReference>
<evidence type="ECO:0000313" key="6">
    <source>
        <dbReference type="Proteomes" id="UP000217199"/>
    </source>
</evidence>
<feature type="domain" description="Erythromycin biosynthesis protein CIII-like C-terminal" evidence="4">
    <location>
        <begin position="389"/>
        <end position="490"/>
    </location>
</feature>
<dbReference type="Gene3D" id="3.40.50.2000">
    <property type="entry name" value="Glycogen Phosphorylase B"/>
    <property type="match status" value="2"/>
</dbReference>
<dbReference type="AlphaFoldDB" id="A0A286UV80"/>